<evidence type="ECO:0000313" key="1">
    <source>
        <dbReference type="EMBL" id="WSA35897.1"/>
    </source>
</evidence>
<protein>
    <submittedName>
        <fullName evidence="1">Uncharacterized protein</fullName>
    </submittedName>
</protein>
<sequence length="48" mass="5451">MSLDPTGAGRRRWAMRWKAPLNAFQIAFEGRLTPATTNHLNNQDQPLT</sequence>
<dbReference type="RefSeq" id="WP_326564780.1">
    <property type="nucleotide sequence ID" value="NZ_CP109071.1"/>
</dbReference>
<gene>
    <name evidence="1" type="ORF">OIE14_00125</name>
</gene>
<organism evidence="1 2">
    <name type="scientific">Micromonospora peucetia</name>
    <dbReference type="NCBI Taxonomy" id="47871"/>
    <lineage>
        <taxon>Bacteria</taxon>
        <taxon>Bacillati</taxon>
        <taxon>Actinomycetota</taxon>
        <taxon>Actinomycetes</taxon>
        <taxon>Micromonosporales</taxon>
        <taxon>Micromonosporaceae</taxon>
        <taxon>Micromonospora</taxon>
    </lineage>
</organism>
<dbReference type="Proteomes" id="UP001334804">
    <property type="component" value="Chromosome"/>
</dbReference>
<reference evidence="1 2" key="1">
    <citation type="submission" date="2022-10" db="EMBL/GenBank/DDBJ databases">
        <title>The complete genomes of actinobacterial strains from the NBC collection.</title>
        <authorList>
            <person name="Joergensen T.S."/>
            <person name="Alvarez Arevalo M."/>
            <person name="Sterndorff E.B."/>
            <person name="Faurdal D."/>
            <person name="Vuksanovic O."/>
            <person name="Mourched A.-S."/>
            <person name="Charusanti P."/>
            <person name="Shaw S."/>
            <person name="Blin K."/>
            <person name="Weber T."/>
        </authorList>
    </citation>
    <scope>NUCLEOTIDE SEQUENCE [LARGE SCALE GENOMIC DNA]</scope>
    <source>
        <strain evidence="1 2">NBC 01809</strain>
    </source>
</reference>
<proteinExistence type="predicted"/>
<name>A0ABZ1ENQ5_9ACTN</name>
<dbReference type="EMBL" id="CP109071">
    <property type="protein sequence ID" value="WSA35897.1"/>
    <property type="molecule type" value="Genomic_DNA"/>
</dbReference>
<accession>A0ABZ1ENQ5</accession>
<evidence type="ECO:0000313" key="2">
    <source>
        <dbReference type="Proteomes" id="UP001334804"/>
    </source>
</evidence>
<keyword evidence="2" id="KW-1185">Reference proteome</keyword>